<dbReference type="Pfam" id="PF04564">
    <property type="entry name" value="U-box"/>
    <property type="match status" value="1"/>
</dbReference>
<dbReference type="PROSITE" id="PS00108">
    <property type="entry name" value="PROTEIN_KINASE_ST"/>
    <property type="match status" value="1"/>
</dbReference>
<evidence type="ECO:0000256" key="6">
    <source>
        <dbReference type="ARBA" id="ARBA00022786"/>
    </source>
</evidence>
<evidence type="ECO:0000259" key="9">
    <source>
        <dbReference type="PROSITE" id="PS50011"/>
    </source>
</evidence>
<feature type="region of interest" description="Disordered" evidence="8">
    <location>
        <begin position="291"/>
        <end position="321"/>
    </location>
</feature>
<feature type="domain" description="Protein kinase" evidence="9">
    <location>
        <begin position="503"/>
        <end position="814"/>
    </location>
</feature>
<dbReference type="GO" id="GO:0061630">
    <property type="term" value="F:ubiquitin protein ligase activity"/>
    <property type="evidence" value="ECO:0007669"/>
    <property type="project" value="UniProtKB-EC"/>
</dbReference>
<dbReference type="Gene3D" id="3.30.200.20">
    <property type="entry name" value="Phosphorylase Kinase, domain 1"/>
    <property type="match status" value="1"/>
</dbReference>
<feature type="domain" description="U-box" evidence="10">
    <location>
        <begin position="817"/>
        <end position="888"/>
    </location>
</feature>
<evidence type="ECO:0000256" key="5">
    <source>
        <dbReference type="ARBA" id="ARBA00022679"/>
    </source>
</evidence>
<dbReference type="InterPro" id="IPR013083">
    <property type="entry name" value="Znf_RING/FYVE/PHD"/>
</dbReference>
<evidence type="ECO:0000313" key="12">
    <source>
        <dbReference type="Proteomes" id="UP001188597"/>
    </source>
</evidence>
<proteinExistence type="predicted"/>
<dbReference type="CDD" id="cd01989">
    <property type="entry name" value="USP_STK_Ubox_N"/>
    <property type="match status" value="1"/>
</dbReference>
<comment type="caution">
    <text evidence="11">The sequence shown here is derived from an EMBL/GenBank/DDBJ whole genome shotgun (WGS) entry which is preliminary data.</text>
</comment>
<dbReference type="AlphaFoldDB" id="A0AA88V475"/>
<dbReference type="GO" id="GO:0004672">
    <property type="term" value="F:protein kinase activity"/>
    <property type="evidence" value="ECO:0007669"/>
    <property type="project" value="InterPro"/>
</dbReference>
<comment type="function">
    <text evidence="2">Functions as an E3 ubiquitin ligase.</text>
</comment>
<dbReference type="SUPFAM" id="SSF57850">
    <property type="entry name" value="RING/U-box"/>
    <property type="match status" value="1"/>
</dbReference>
<evidence type="ECO:0000256" key="2">
    <source>
        <dbReference type="ARBA" id="ARBA00003861"/>
    </source>
</evidence>
<dbReference type="InterPro" id="IPR051348">
    <property type="entry name" value="U-box_ubiquitin_ligases"/>
</dbReference>
<evidence type="ECO:0000259" key="10">
    <source>
        <dbReference type="PROSITE" id="PS51698"/>
    </source>
</evidence>
<evidence type="ECO:0000256" key="7">
    <source>
        <dbReference type="SAM" id="Coils"/>
    </source>
</evidence>
<keyword evidence="6" id="KW-0833">Ubl conjugation pathway</keyword>
<dbReference type="PROSITE" id="PS50011">
    <property type="entry name" value="PROTEIN_KINASE_DOM"/>
    <property type="match status" value="1"/>
</dbReference>
<name>A0AA88V475_9ASTE</name>
<organism evidence="11 12">
    <name type="scientific">Escallonia herrerae</name>
    <dbReference type="NCBI Taxonomy" id="1293975"/>
    <lineage>
        <taxon>Eukaryota</taxon>
        <taxon>Viridiplantae</taxon>
        <taxon>Streptophyta</taxon>
        <taxon>Embryophyta</taxon>
        <taxon>Tracheophyta</taxon>
        <taxon>Spermatophyta</taxon>
        <taxon>Magnoliopsida</taxon>
        <taxon>eudicotyledons</taxon>
        <taxon>Gunneridae</taxon>
        <taxon>Pentapetalae</taxon>
        <taxon>asterids</taxon>
        <taxon>campanulids</taxon>
        <taxon>Escalloniales</taxon>
        <taxon>Escalloniaceae</taxon>
        <taxon>Escallonia</taxon>
    </lineage>
</organism>
<evidence type="ECO:0000256" key="4">
    <source>
        <dbReference type="ARBA" id="ARBA00012483"/>
    </source>
</evidence>
<sequence>MELLRPFNPPGPAGNYFSGFSPPVNLRHGFDRATSQLPESVEEANDKVYVAVGKSVEKAVALLQWAFQRFGNREICILHVHQPSPLIPTLLGKLPANQANGEVVAAYRRLEKEQMKKLLENYIGLCSKSKVKACIITTEADHVRNGIVDLVNEHGIRKLVMGAIVENWMKVKKNSSKAGYAAKNAPSYCEIWFVNKGKLVWTREASRGPSSASPCSQLESATYNLRSRSLRYDRSEDTFYPECLRSSSTRNIHSAGVRSWVETQAVQREVAPTSALPSSTNRRDLHFVCSASNSSSPISGSGQYSSPEQGASSESDGRVEEESLYGQLAEVKFEDEASRNEASAELFKRKKLEAEAVEAINKVEAFECAHAHEVELRRAAEDALRTTIQEQEKLLEEREATMSQLHKAMRNIALLDTQAEEASRRRDEAAGELKLVQASIATLRHEKQKIQRQKMEAMRWLELWKTRRQAASANCSGFIRFNKDSTELAEFSLSDLQTATCNFSESFKIGQGGFGCVYKGELMDRTVGIKKLHPHNMQRQSEFQQECPGIFLGENINDNETWLLIMHLLIVTRPLSEDEFFFFWHMQVQVLGKLQHPHLVTLIGICPEACSLVYEYLPNGSLQHHLSRKNNNYGLNWKVRVRITAEIASALLFLHSFKPEKVVHGDLKPENILLDSELSCKLCDFGICRLVQDDSLRCPSFRQYTERKGVFPYKDPDFHRSGMLTHKSDIYSFGLIILQLLTGRTLAGLATEVCKAVSCGKLASILDSSAGDWSTFVARRLVELGLQCSELNSRDRPEITPTLVRELEQLHVLEERQAPSFFCCPILQEIMHDPQVAADGFTYEGEALRGWLENGRETSPMTNLKLNHLNLTPNHALRLAIQDWLCKS</sequence>
<comment type="pathway">
    <text evidence="3">Protein modification; protein ubiquitination.</text>
</comment>
<dbReference type="SUPFAM" id="SSF52402">
    <property type="entry name" value="Adenine nucleotide alpha hydrolases-like"/>
    <property type="match status" value="1"/>
</dbReference>
<dbReference type="EC" id="2.3.2.27" evidence="4"/>
<dbReference type="InterPro" id="IPR003613">
    <property type="entry name" value="Ubox_domain"/>
</dbReference>
<dbReference type="SUPFAM" id="SSF56112">
    <property type="entry name" value="Protein kinase-like (PK-like)"/>
    <property type="match status" value="1"/>
</dbReference>
<dbReference type="Proteomes" id="UP001188597">
    <property type="component" value="Unassembled WGS sequence"/>
</dbReference>
<keyword evidence="12" id="KW-1185">Reference proteome</keyword>
<accession>A0AA88V475</accession>
<dbReference type="InterPro" id="IPR014729">
    <property type="entry name" value="Rossmann-like_a/b/a_fold"/>
</dbReference>
<dbReference type="EMBL" id="JAVXUP010002748">
    <property type="protein sequence ID" value="KAK3001632.1"/>
    <property type="molecule type" value="Genomic_DNA"/>
</dbReference>
<dbReference type="SMART" id="SM00220">
    <property type="entry name" value="S_TKc"/>
    <property type="match status" value="1"/>
</dbReference>
<dbReference type="Gene3D" id="3.40.50.620">
    <property type="entry name" value="HUPs"/>
    <property type="match status" value="1"/>
</dbReference>
<dbReference type="Gene3D" id="1.10.510.10">
    <property type="entry name" value="Transferase(Phosphotransferase) domain 1"/>
    <property type="match status" value="1"/>
</dbReference>
<keyword evidence="5" id="KW-0808">Transferase</keyword>
<evidence type="ECO:0000256" key="1">
    <source>
        <dbReference type="ARBA" id="ARBA00000900"/>
    </source>
</evidence>
<dbReference type="GO" id="GO:0005524">
    <property type="term" value="F:ATP binding"/>
    <property type="evidence" value="ECO:0007669"/>
    <property type="project" value="InterPro"/>
</dbReference>
<dbReference type="Gene3D" id="3.30.40.10">
    <property type="entry name" value="Zinc/RING finger domain, C3HC4 (zinc finger)"/>
    <property type="match status" value="1"/>
</dbReference>
<keyword evidence="7" id="KW-0175">Coiled coil</keyword>
<protein>
    <recommendedName>
        <fullName evidence="4">RING-type E3 ubiquitin transferase</fullName>
        <ecNumber evidence="4">2.3.2.27</ecNumber>
    </recommendedName>
</protein>
<evidence type="ECO:0000313" key="11">
    <source>
        <dbReference type="EMBL" id="KAK3001632.1"/>
    </source>
</evidence>
<dbReference type="InterPro" id="IPR000719">
    <property type="entry name" value="Prot_kinase_dom"/>
</dbReference>
<reference evidence="11" key="1">
    <citation type="submission" date="2022-12" db="EMBL/GenBank/DDBJ databases">
        <title>Draft genome assemblies for two species of Escallonia (Escalloniales).</title>
        <authorList>
            <person name="Chanderbali A."/>
            <person name="Dervinis C."/>
            <person name="Anghel I."/>
            <person name="Soltis D."/>
            <person name="Soltis P."/>
            <person name="Zapata F."/>
        </authorList>
    </citation>
    <scope>NUCLEOTIDE SEQUENCE</scope>
    <source>
        <strain evidence="11">UCBG64.0493</strain>
        <tissue evidence="11">Leaf</tissue>
    </source>
</reference>
<evidence type="ECO:0000256" key="8">
    <source>
        <dbReference type="SAM" id="MobiDB-lite"/>
    </source>
</evidence>
<dbReference type="Pfam" id="PF00069">
    <property type="entry name" value="Pkinase"/>
    <property type="match status" value="1"/>
</dbReference>
<comment type="catalytic activity">
    <reaction evidence="1">
        <text>S-ubiquitinyl-[E2 ubiquitin-conjugating enzyme]-L-cysteine + [acceptor protein]-L-lysine = [E2 ubiquitin-conjugating enzyme]-L-cysteine + N(6)-ubiquitinyl-[acceptor protein]-L-lysine.</text>
        <dbReference type="EC" id="2.3.2.27"/>
    </reaction>
</comment>
<dbReference type="PANTHER" id="PTHR45647">
    <property type="entry name" value="OS02G0152300 PROTEIN"/>
    <property type="match status" value="1"/>
</dbReference>
<evidence type="ECO:0000256" key="3">
    <source>
        <dbReference type="ARBA" id="ARBA00004906"/>
    </source>
</evidence>
<dbReference type="PROSITE" id="PS51698">
    <property type="entry name" value="U_BOX"/>
    <property type="match status" value="1"/>
</dbReference>
<dbReference type="CDD" id="cd16655">
    <property type="entry name" value="RING-Ubox_WDSUB1-like"/>
    <property type="match status" value="1"/>
</dbReference>
<dbReference type="SMART" id="SM00504">
    <property type="entry name" value="Ubox"/>
    <property type="match status" value="1"/>
</dbReference>
<dbReference type="PANTHER" id="PTHR45647:SF43">
    <property type="entry name" value="OS10G0100500 PROTEIN"/>
    <property type="match status" value="1"/>
</dbReference>
<dbReference type="InterPro" id="IPR008271">
    <property type="entry name" value="Ser/Thr_kinase_AS"/>
</dbReference>
<dbReference type="InterPro" id="IPR011009">
    <property type="entry name" value="Kinase-like_dom_sf"/>
</dbReference>
<feature type="coiled-coil region" evidence="7">
    <location>
        <begin position="349"/>
        <end position="453"/>
    </location>
</feature>
<feature type="compositionally biased region" description="Low complexity" evidence="8">
    <location>
        <begin position="291"/>
        <end position="306"/>
    </location>
</feature>
<gene>
    <name evidence="11" type="ORF">RJ639_021542</name>
</gene>
<dbReference type="GO" id="GO:0016567">
    <property type="term" value="P:protein ubiquitination"/>
    <property type="evidence" value="ECO:0007669"/>
    <property type="project" value="InterPro"/>
</dbReference>